<evidence type="ECO:0008006" key="3">
    <source>
        <dbReference type="Google" id="ProtNLM"/>
    </source>
</evidence>
<accession>A0ABW5RBW0</accession>
<evidence type="ECO:0000313" key="1">
    <source>
        <dbReference type="EMBL" id="MFD2672527.1"/>
    </source>
</evidence>
<dbReference type="EMBL" id="JBHUMM010000042">
    <property type="protein sequence ID" value="MFD2672527.1"/>
    <property type="molecule type" value="Genomic_DNA"/>
</dbReference>
<name>A0ABW5RBW0_9BACL</name>
<protein>
    <recommendedName>
        <fullName evidence="3">Protein-export membrane protein SecG</fullName>
    </recommendedName>
</protein>
<comment type="caution">
    <text evidence="1">The sequence shown here is derived from an EMBL/GenBank/DDBJ whole genome shotgun (WGS) entry which is preliminary data.</text>
</comment>
<reference evidence="2" key="1">
    <citation type="journal article" date="2019" name="Int. J. Syst. Evol. Microbiol.">
        <title>The Global Catalogue of Microorganisms (GCM) 10K type strain sequencing project: providing services to taxonomists for standard genome sequencing and annotation.</title>
        <authorList>
            <consortium name="The Broad Institute Genomics Platform"/>
            <consortium name="The Broad Institute Genome Sequencing Center for Infectious Disease"/>
            <person name="Wu L."/>
            <person name="Ma J."/>
        </authorList>
    </citation>
    <scope>NUCLEOTIDE SEQUENCE [LARGE SCALE GENOMIC DNA]</scope>
    <source>
        <strain evidence="2">KCTC 33676</strain>
    </source>
</reference>
<proteinExistence type="predicted"/>
<sequence length="48" mass="5042">MKDILITVMMLILVVFLFTNVMGGSDGLRGDIQTQGGTASTNITSLAP</sequence>
<organism evidence="1 2">
    <name type="scientific">Marinicrinis sediminis</name>
    <dbReference type="NCBI Taxonomy" id="1652465"/>
    <lineage>
        <taxon>Bacteria</taxon>
        <taxon>Bacillati</taxon>
        <taxon>Bacillota</taxon>
        <taxon>Bacilli</taxon>
        <taxon>Bacillales</taxon>
        <taxon>Paenibacillaceae</taxon>
    </lineage>
</organism>
<gene>
    <name evidence="1" type="ORF">ACFSUC_13235</name>
</gene>
<dbReference type="Proteomes" id="UP001597497">
    <property type="component" value="Unassembled WGS sequence"/>
</dbReference>
<dbReference type="RefSeq" id="WP_379930093.1">
    <property type="nucleotide sequence ID" value="NZ_JBHUMM010000042.1"/>
</dbReference>
<keyword evidence="2" id="KW-1185">Reference proteome</keyword>
<evidence type="ECO:0000313" key="2">
    <source>
        <dbReference type="Proteomes" id="UP001597497"/>
    </source>
</evidence>